<comment type="caution">
    <text evidence="1">The sequence shown here is derived from an EMBL/GenBank/DDBJ whole genome shotgun (WGS) entry which is preliminary data.</text>
</comment>
<evidence type="ECO:0000313" key="2">
    <source>
        <dbReference type="Proteomes" id="UP000499080"/>
    </source>
</evidence>
<proteinExistence type="predicted"/>
<protein>
    <submittedName>
        <fullName evidence="1">Uncharacterized protein</fullName>
    </submittedName>
</protein>
<gene>
    <name evidence="1" type="ORF">AVEN_273696_1</name>
</gene>
<dbReference type="EMBL" id="BGPR01123830">
    <property type="protein sequence ID" value="GBN27997.1"/>
    <property type="molecule type" value="Genomic_DNA"/>
</dbReference>
<dbReference type="OrthoDB" id="6768477at2759"/>
<accession>A0A4Y2MQ75</accession>
<organism evidence="1 2">
    <name type="scientific">Araneus ventricosus</name>
    <name type="common">Orbweaver spider</name>
    <name type="synonym">Epeira ventricosa</name>
    <dbReference type="NCBI Taxonomy" id="182803"/>
    <lineage>
        <taxon>Eukaryota</taxon>
        <taxon>Metazoa</taxon>
        <taxon>Ecdysozoa</taxon>
        <taxon>Arthropoda</taxon>
        <taxon>Chelicerata</taxon>
        <taxon>Arachnida</taxon>
        <taxon>Araneae</taxon>
        <taxon>Araneomorphae</taxon>
        <taxon>Entelegynae</taxon>
        <taxon>Araneoidea</taxon>
        <taxon>Araneidae</taxon>
        <taxon>Araneus</taxon>
    </lineage>
</organism>
<dbReference type="Proteomes" id="UP000499080">
    <property type="component" value="Unassembled WGS sequence"/>
</dbReference>
<keyword evidence="2" id="KW-1185">Reference proteome</keyword>
<sequence>MNSSIGSIGKKTEPPLTMGISDEALKQMVVDGIPAEVFDFQNYPCHTQSMERYVKLVTKTSIAVCGATKRDGFIRIRLESRQLLSQFNTKDEYHQQSR</sequence>
<dbReference type="PANTHER" id="PTHR46409:SF1">
    <property type="entry name" value="HTH PSQ-TYPE DOMAIN-CONTAINING PROTEIN"/>
    <property type="match status" value="1"/>
</dbReference>
<dbReference type="AlphaFoldDB" id="A0A4Y2MQ75"/>
<reference evidence="1 2" key="1">
    <citation type="journal article" date="2019" name="Sci. Rep.">
        <title>Orb-weaving spider Araneus ventricosus genome elucidates the spidroin gene catalogue.</title>
        <authorList>
            <person name="Kono N."/>
            <person name="Nakamura H."/>
            <person name="Ohtoshi R."/>
            <person name="Moran D.A.P."/>
            <person name="Shinohara A."/>
            <person name="Yoshida Y."/>
            <person name="Fujiwara M."/>
            <person name="Mori M."/>
            <person name="Tomita M."/>
            <person name="Arakawa K."/>
        </authorList>
    </citation>
    <scope>NUCLEOTIDE SEQUENCE [LARGE SCALE GENOMIC DNA]</scope>
</reference>
<evidence type="ECO:0000313" key="1">
    <source>
        <dbReference type="EMBL" id="GBN27997.1"/>
    </source>
</evidence>
<dbReference type="PANTHER" id="PTHR46409">
    <property type="entry name" value="HTH PSQ-TYPE DOMAIN-CONTAINING PROTEIN"/>
    <property type="match status" value="1"/>
</dbReference>
<name>A0A4Y2MQ75_ARAVE</name>